<evidence type="ECO:0000313" key="2">
    <source>
        <dbReference type="EMBL" id="VVE75866.1"/>
    </source>
</evidence>
<keyword evidence="1" id="KW-0732">Signal</keyword>
<gene>
    <name evidence="2" type="ORF">PCA31118_05080</name>
</gene>
<evidence type="ECO:0000256" key="1">
    <source>
        <dbReference type="SAM" id="SignalP"/>
    </source>
</evidence>
<dbReference type="Proteomes" id="UP000414136">
    <property type="component" value="Unassembled WGS sequence"/>
</dbReference>
<dbReference type="OrthoDB" id="9180054at2"/>
<keyword evidence="3" id="KW-1185">Reference proteome</keyword>
<dbReference type="AlphaFoldDB" id="A0A5E5ASA9"/>
<sequence length="178" mass="20168">MKHWAFALLGVAATQFVFANPSAYVCTVEKSAGLHYDAQTKEWTPRAFARGKRYVLRRLTEESAKDGKYGSLLKLDPNKPNWAFFDGQMPLSNCTEDTSIVQFSELVCRPIIATVNFDKVSRRFEVSHHGAYVAQGYWQQLRLEDPERYKQGLLDNRGGDADRPDDVFVEIGTCTPGR</sequence>
<dbReference type="EMBL" id="CABPSQ010000018">
    <property type="protein sequence ID" value="VVE75866.1"/>
    <property type="molecule type" value="Genomic_DNA"/>
</dbReference>
<name>A0A5E5ASA9_9BURK</name>
<dbReference type="RefSeq" id="WP_150627695.1">
    <property type="nucleotide sequence ID" value="NZ_CABPSQ010000018.1"/>
</dbReference>
<accession>A0A5E5ASA9</accession>
<feature type="chain" id="PRO_5022752773" evidence="1">
    <location>
        <begin position="20"/>
        <end position="178"/>
    </location>
</feature>
<proteinExistence type="predicted"/>
<organism evidence="2 3">
    <name type="scientific">Pandoraea captiosa</name>
    <dbReference type="NCBI Taxonomy" id="2508302"/>
    <lineage>
        <taxon>Bacteria</taxon>
        <taxon>Pseudomonadati</taxon>
        <taxon>Pseudomonadota</taxon>
        <taxon>Betaproteobacteria</taxon>
        <taxon>Burkholderiales</taxon>
        <taxon>Burkholderiaceae</taxon>
        <taxon>Pandoraea</taxon>
    </lineage>
</organism>
<protein>
    <submittedName>
        <fullName evidence="2">Uncharacterized protein</fullName>
    </submittedName>
</protein>
<reference evidence="2 3" key="1">
    <citation type="submission" date="2019-08" db="EMBL/GenBank/DDBJ databases">
        <authorList>
            <person name="Peeters C."/>
        </authorList>
    </citation>
    <scope>NUCLEOTIDE SEQUENCE [LARGE SCALE GENOMIC DNA]</scope>
    <source>
        <strain evidence="2 3">LMG 31118</strain>
    </source>
</reference>
<evidence type="ECO:0000313" key="3">
    <source>
        <dbReference type="Proteomes" id="UP000414136"/>
    </source>
</evidence>
<feature type="signal peptide" evidence="1">
    <location>
        <begin position="1"/>
        <end position="19"/>
    </location>
</feature>